<dbReference type="AlphaFoldDB" id="A0A1Y1VUF1"/>
<comment type="caution">
    <text evidence="2">The sequence shown here is derived from an EMBL/GenBank/DDBJ whole genome shotgun (WGS) entry which is preliminary data.</text>
</comment>
<gene>
    <name evidence="2" type="ORF">BCR32DRAFT_298097</name>
</gene>
<organism evidence="2 3">
    <name type="scientific">Anaeromyces robustus</name>
    <dbReference type="NCBI Taxonomy" id="1754192"/>
    <lineage>
        <taxon>Eukaryota</taxon>
        <taxon>Fungi</taxon>
        <taxon>Fungi incertae sedis</taxon>
        <taxon>Chytridiomycota</taxon>
        <taxon>Chytridiomycota incertae sedis</taxon>
        <taxon>Neocallimastigomycetes</taxon>
        <taxon>Neocallimastigales</taxon>
        <taxon>Neocallimastigaceae</taxon>
        <taxon>Anaeromyces</taxon>
    </lineage>
</organism>
<dbReference type="InterPro" id="IPR011042">
    <property type="entry name" value="6-blade_b-propeller_TolB-like"/>
</dbReference>
<evidence type="ECO:0000313" key="2">
    <source>
        <dbReference type="EMBL" id="ORX64374.1"/>
    </source>
</evidence>
<sequence>MKLYLLLLISFLIQCSLGRYLETRDNKNDLPSISKTFYKDLDIKIPELSGLKLSASNDFLWGIGDEGQLAQITLKYKVTLLTDFQGIDTEGITIDSKTGDLIVCVEPNTISRITKSSNYKNIVNLFTVKEAAGWKEDGLEGITLFNETQIYVGSQRDALLWHYDIKGNLKKRIELKKVASQITEVADLCYDEEKNRLWVIDSAIKTIFLFNGEVTKLLKTYKLSSSINNPESIAIDRKNGNIWVGEDDDETYRLFRIEMKNL</sequence>
<name>A0A1Y1VUF1_9FUNG</name>
<evidence type="ECO:0000313" key="3">
    <source>
        <dbReference type="Proteomes" id="UP000193944"/>
    </source>
</evidence>
<reference evidence="2 3" key="2">
    <citation type="submission" date="2016-08" db="EMBL/GenBank/DDBJ databases">
        <title>Pervasive Adenine N6-methylation of Active Genes in Fungi.</title>
        <authorList>
            <consortium name="DOE Joint Genome Institute"/>
            <person name="Mondo S.J."/>
            <person name="Dannebaum R.O."/>
            <person name="Kuo R.C."/>
            <person name="Labutti K."/>
            <person name="Haridas S."/>
            <person name="Kuo A."/>
            <person name="Salamov A."/>
            <person name="Ahrendt S.R."/>
            <person name="Lipzen A."/>
            <person name="Sullivan W."/>
            <person name="Andreopoulos W.B."/>
            <person name="Clum A."/>
            <person name="Lindquist E."/>
            <person name="Daum C."/>
            <person name="Ramamoorthy G.K."/>
            <person name="Gryganskyi A."/>
            <person name="Culley D."/>
            <person name="Magnuson J.K."/>
            <person name="James T.Y."/>
            <person name="O'Malley M.A."/>
            <person name="Stajich J.E."/>
            <person name="Spatafora J.W."/>
            <person name="Visel A."/>
            <person name="Grigoriev I.V."/>
        </authorList>
    </citation>
    <scope>NUCLEOTIDE SEQUENCE [LARGE SCALE GENOMIC DNA]</scope>
    <source>
        <strain evidence="2 3">S4</strain>
    </source>
</reference>
<dbReference type="EMBL" id="MCFG01000530">
    <property type="protein sequence ID" value="ORX64374.1"/>
    <property type="molecule type" value="Genomic_DNA"/>
</dbReference>
<accession>A0A1Y1VUF1</accession>
<reference evidence="2 3" key="1">
    <citation type="submission" date="2016-08" db="EMBL/GenBank/DDBJ databases">
        <title>A Parts List for Fungal Cellulosomes Revealed by Comparative Genomics.</title>
        <authorList>
            <consortium name="DOE Joint Genome Institute"/>
            <person name="Haitjema C.H."/>
            <person name="Gilmore S.P."/>
            <person name="Henske J.K."/>
            <person name="Solomon K.V."/>
            <person name="De Groot R."/>
            <person name="Kuo A."/>
            <person name="Mondo S.J."/>
            <person name="Salamov A.A."/>
            <person name="Labutti K."/>
            <person name="Zhao Z."/>
            <person name="Chiniquy J."/>
            <person name="Barry K."/>
            <person name="Brewer H.M."/>
            <person name="Purvine S.O."/>
            <person name="Wright A.T."/>
            <person name="Boxma B."/>
            <person name="Van Alen T."/>
            <person name="Hackstein J.H."/>
            <person name="Baker S.E."/>
            <person name="Grigoriev I.V."/>
            <person name="O'Malley M.A."/>
        </authorList>
    </citation>
    <scope>NUCLEOTIDE SEQUENCE [LARGE SCALE GENOMIC DNA]</scope>
    <source>
        <strain evidence="2 3">S4</strain>
    </source>
</reference>
<evidence type="ECO:0008006" key="4">
    <source>
        <dbReference type="Google" id="ProtNLM"/>
    </source>
</evidence>
<dbReference type="Gene3D" id="2.120.10.30">
    <property type="entry name" value="TolB, C-terminal domain"/>
    <property type="match status" value="1"/>
</dbReference>
<dbReference type="Proteomes" id="UP000193944">
    <property type="component" value="Unassembled WGS sequence"/>
</dbReference>
<evidence type="ECO:0000256" key="1">
    <source>
        <dbReference type="SAM" id="SignalP"/>
    </source>
</evidence>
<feature type="chain" id="PRO_5012598441" description="NHL repeat-containing protein" evidence="1">
    <location>
        <begin position="19"/>
        <end position="262"/>
    </location>
</feature>
<feature type="signal peptide" evidence="1">
    <location>
        <begin position="1"/>
        <end position="18"/>
    </location>
</feature>
<dbReference type="SUPFAM" id="SSF63829">
    <property type="entry name" value="Calcium-dependent phosphotriesterase"/>
    <property type="match status" value="1"/>
</dbReference>
<proteinExistence type="predicted"/>
<keyword evidence="1" id="KW-0732">Signal</keyword>
<protein>
    <recommendedName>
        <fullName evidence="4">NHL repeat-containing protein</fullName>
    </recommendedName>
</protein>
<keyword evidence="3" id="KW-1185">Reference proteome</keyword>